<dbReference type="Proteomes" id="UP000308444">
    <property type="component" value="Unassembled WGS sequence"/>
</dbReference>
<keyword evidence="1" id="KW-1133">Transmembrane helix</keyword>
<dbReference type="EMBL" id="SZOH01003799">
    <property type="protein sequence ID" value="TKI89128.1"/>
    <property type="molecule type" value="Genomic_DNA"/>
</dbReference>
<evidence type="ECO:0000313" key="2">
    <source>
        <dbReference type="EMBL" id="TKI89128.1"/>
    </source>
</evidence>
<feature type="non-terminal residue" evidence="2">
    <location>
        <position position="1"/>
    </location>
</feature>
<evidence type="ECO:0000313" key="3">
    <source>
        <dbReference type="Proteomes" id="UP000308444"/>
    </source>
</evidence>
<dbReference type="AlphaFoldDB" id="A0A9X9F2F4"/>
<gene>
    <name evidence="2" type="ORF">FC695_36495</name>
</gene>
<reference evidence="2 3" key="1">
    <citation type="journal article" date="2019" name="Environ. Microbiol.">
        <title>An active ?-lactamase is a part of an orchestrated cell wall stress resistance network of Bacillus subtilis and related rhizosphere species.</title>
        <authorList>
            <person name="Bucher T."/>
            <person name="Keren-Paz A."/>
            <person name="Hausser J."/>
            <person name="Olender T."/>
            <person name="Cytryn E."/>
            <person name="Kolodkin-Gal I."/>
        </authorList>
    </citation>
    <scope>NUCLEOTIDE SEQUENCE [LARGE SCALE GENOMIC DNA]</scope>
    <source>
        <strain evidence="2 3">I32</strain>
    </source>
</reference>
<keyword evidence="1" id="KW-0472">Membrane</keyword>
<protein>
    <submittedName>
        <fullName evidence="2">ABC transporter permease</fullName>
    </submittedName>
</protein>
<accession>A0A9X9F2F4</accession>
<evidence type="ECO:0000256" key="1">
    <source>
        <dbReference type="SAM" id="Phobius"/>
    </source>
</evidence>
<comment type="caution">
    <text evidence="2">The sequence shown here is derived from an EMBL/GenBank/DDBJ whole genome shotgun (WGS) entry which is preliminary data.</text>
</comment>
<name>A0A9X9F2F4_BACCE</name>
<proteinExistence type="predicted"/>
<keyword evidence="1" id="KW-0812">Transmembrane</keyword>
<organism evidence="2 3">
    <name type="scientific">Bacillus cereus</name>
    <dbReference type="NCBI Taxonomy" id="1396"/>
    <lineage>
        <taxon>Bacteria</taxon>
        <taxon>Bacillati</taxon>
        <taxon>Bacillota</taxon>
        <taxon>Bacilli</taxon>
        <taxon>Bacillales</taxon>
        <taxon>Bacillaceae</taxon>
        <taxon>Bacillus</taxon>
        <taxon>Bacillus cereus group</taxon>
    </lineage>
</organism>
<sequence length="36" mass="4115">RNQGFTEIVLDLTVLLLFSLLFAVGNVFALKKHRKI</sequence>
<feature type="transmembrane region" description="Helical" evidence="1">
    <location>
        <begin position="12"/>
        <end position="30"/>
    </location>
</feature>